<proteinExistence type="predicted"/>
<keyword evidence="2" id="KW-1185">Reference proteome</keyword>
<evidence type="ECO:0008006" key="3">
    <source>
        <dbReference type="Google" id="ProtNLM"/>
    </source>
</evidence>
<sequence length="297" mass="32488">MNQTKIVALSAAAAAAVFLAIAISPLSWAKGTSGGLIGESLINSPEDAFAYADIAMEEARRIWDEHPSGWEATAQVNVNPEGGLIVEARRVTEGPFATSGVLLTRARATLDPSKLGHGNHTADTVFRFLVSPEGYQVIDPISDIEEFSKFIERYPGWKGHLLGEGGEEQASPENETRLETADAYVNLGVLRRNFVVLNAIDGRERTMVSKSVLHKDRPGSSIYYSGPDNVQYGTPDAKQVRALNTFGLRVKWADDLISVEMINWADISLHSSMMNWVNCKFFFGGVFGRLKLALDAK</sequence>
<comment type="caution">
    <text evidence="1">The sequence shown here is derived from an EMBL/GenBank/DDBJ whole genome shotgun (WGS) entry which is preliminary data.</text>
</comment>
<evidence type="ECO:0000313" key="2">
    <source>
        <dbReference type="Proteomes" id="UP000266841"/>
    </source>
</evidence>
<dbReference type="OMA" id="WINCKAF"/>
<accession>K0TGP2</accession>
<reference evidence="1 2" key="1">
    <citation type="journal article" date="2012" name="Genome Biol.">
        <title>Genome and low-iron response of an oceanic diatom adapted to chronic iron limitation.</title>
        <authorList>
            <person name="Lommer M."/>
            <person name="Specht M."/>
            <person name="Roy A.S."/>
            <person name="Kraemer L."/>
            <person name="Andreson R."/>
            <person name="Gutowska M.A."/>
            <person name="Wolf J."/>
            <person name="Bergner S.V."/>
            <person name="Schilhabel M.B."/>
            <person name="Klostermeier U.C."/>
            <person name="Beiko R.G."/>
            <person name="Rosenstiel P."/>
            <person name="Hippler M."/>
            <person name="Laroche J."/>
        </authorList>
    </citation>
    <scope>NUCLEOTIDE SEQUENCE [LARGE SCALE GENOMIC DNA]</scope>
    <source>
        <strain evidence="1 2">CCMP1005</strain>
    </source>
</reference>
<dbReference type="AlphaFoldDB" id="K0TGP2"/>
<protein>
    <recommendedName>
        <fullName evidence="3">START domain-containing protein</fullName>
    </recommendedName>
</protein>
<dbReference type="EMBL" id="AGNL01005274">
    <property type="protein sequence ID" value="EJK72806.1"/>
    <property type="molecule type" value="Genomic_DNA"/>
</dbReference>
<gene>
    <name evidence="1" type="ORF">THAOC_05624</name>
</gene>
<dbReference type="Proteomes" id="UP000266841">
    <property type="component" value="Unassembled WGS sequence"/>
</dbReference>
<organism evidence="1 2">
    <name type="scientific">Thalassiosira oceanica</name>
    <name type="common">Marine diatom</name>
    <dbReference type="NCBI Taxonomy" id="159749"/>
    <lineage>
        <taxon>Eukaryota</taxon>
        <taxon>Sar</taxon>
        <taxon>Stramenopiles</taxon>
        <taxon>Ochrophyta</taxon>
        <taxon>Bacillariophyta</taxon>
        <taxon>Coscinodiscophyceae</taxon>
        <taxon>Thalassiosirophycidae</taxon>
        <taxon>Thalassiosirales</taxon>
        <taxon>Thalassiosiraceae</taxon>
        <taxon>Thalassiosira</taxon>
    </lineage>
</organism>
<name>K0TGP2_THAOC</name>
<dbReference type="eggNOG" id="ENOG502S73F">
    <property type="taxonomic scope" value="Eukaryota"/>
</dbReference>
<evidence type="ECO:0000313" key="1">
    <source>
        <dbReference type="EMBL" id="EJK72806.1"/>
    </source>
</evidence>
<dbReference type="OrthoDB" id="47459at2759"/>